<feature type="compositionally biased region" description="Low complexity" evidence="1">
    <location>
        <begin position="39"/>
        <end position="84"/>
    </location>
</feature>
<dbReference type="EMBL" id="KZ993321">
    <property type="protein sequence ID" value="RKP05008.1"/>
    <property type="molecule type" value="Genomic_DNA"/>
</dbReference>
<dbReference type="SUPFAM" id="SSF53335">
    <property type="entry name" value="S-adenosyl-L-methionine-dependent methyltransferases"/>
    <property type="match status" value="1"/>
</dbReference>
<feature type="compositionally biased region" description="Polar residues" evidence="1">
    <location>
        <begin position="1"/>
        <end position="10"/>
    </location>
</feature>
<reference evidence="3" key="1">
    <citation type="journal article" date="2018" name="Nat. Microbiol.">
        <title>Leveraging single-cell genomics to expand the fungal tree of life.</title>
        <authorList>
            <person name="Ahrendt S.R."/>
            <person name="Quandt C.A."/>
            <person name="Ciobanu D."/>
            <person name="Clum A."/>
            <person name="Salamov A."/>
            <person name="Andreopoulos B."/>
            <person name="Cheng J.F."/>
            <person name="Woyke T."/>
            <person name="Pelin A."/>
            <person name="Henrissat B."/>
            <person name="Reynolds N.K."/>
            <person name="Benny G.L."/>
            <person name="Smith M.E."/>
            <person name="James T.Y."/>
            <person name="Grigoriev I.V."/>
        </authorList>
    </citation>
    <scope>NUCLEOTIDE SEQUENCE [LARGE SCALE GENOMIC DNA]</scope>
    <source>
        <strain evidence="3">RSA 1356</strain>
    </source>
</reference>
<keyword evidence="3" id="KW-1185">Reference proteome</keyword>
<evidence type="ECO:0000313" key="3">
    <source>
        <dbReference type="Proteomes" id="UP000271241"/>
    </source>
</evidence>
<proteinExistence type="predicted"/>
<name>A0A4P9XHA3_9FUNG</name>
<evidence type="ECO:0008006" key="4">
    <source>
        <dbReference type="Google" id="ProtNLM"/>
    </source>
</evidence>
<gene>
    <name evidence="2" type="ORF">THASP1DRAFT_33169</name>
</gene>
<dbReference type="InterPro" id="IPR029063">
    <property type="entry name" value="SAM-dependent_MTases_sf"/>
</dbReference>
<evidence type="ECO:0000256" key="1">
    <source>
        <dbReference type="SAM" id="MobiDB-lite"/>
    </source>
</evidence>
<feature type="non-terminal residue" evidence="2">
    <location>
        <position position="201"/>
    </location>
</feature>
<protein>
    <recommendedName>
        <fullName evidence="4">Methyltransferase domain-containing protein</fullName>
    </recommendedName>
</protein>
<dbReference type="CDD" id="cd02440">
    <property type="entry name" value="AdoMet_MTases"/>
    <property type="match status" value="1"/>
</dbReference>
<feature type="region of interest" description="Disordered" evidence="1">
    <location>
        <begin position="1"/>
        <end position="84"/>
    </location>
</feature>
<evidence type="ECO:0000313" key="2">
    <source>
        <dbReference type="EMBL" id="RKP05008.1"/>
    </source>
</evidence>
<sequence>MGQSTSMANSRRQRRKASMPQLRGKRSFAFCRGGLENASSNGDGDGDSNSGLPSVVYSSSSSAGSSAAGPAAPPATGASSRALAASSRGTLSQLANRILLRRLEGSSASSGRAGAHSPGIWSMLHRDEHGHLFSEPYGSPHTSFIDPEAVERADLTHEMVRYVQRSNYTAPIVQPKRILDVGCGTGRWAKEMARDFPKARV</sequence>
<dbReference type="AlphaFoldDB" id="A0A4P9XHA3"/>
<dbReference type="Proteomes" id="UP000271241">
    <property type="component" value="Unassembled WGS sequence"/>
</dbReference>
<dbReference type="OrthoDB" id="2013972at2759"/>
<organism evidence="2 3">
    <name type="scientific">Thamnocephalis sphaerospora</name>
    <dbReference type="NCBI Taxonomy" id="78915"/>
    <lineage>
        <taxon>Eukaryota</taxon>
        <taxon>Fungi</taxon>
        <taxon>Fungi incertae sedis</taxon>
        <taxon>Zoopagomycota</taxon>
        <taxon>Zoopagomycotina</taxon>
        <taxon>Zoopagomycetes</taxon>
        <taxon>Zoopagales</taxon>
        <taxon>Sigmoideomycetaceae</taxon>
        <taxon>Thamnocephalis</taxon>
    </lineage>
</organism>
<dbReference type="Gene3D" id="3.40.50.150">
    <property type="entry name" value="Vaccinia Virus protein VP39"/>
    <property type="match status" value="1"/>
</dbReference>
<accession>A0A4P9XHA3</accession>